<gene>
    <name evidence="3" type="ORF">HannXRQ_Chr05g0151881</name>
    <name evidence="2" type="ORF">HanXRQr2_Chr05g0225191</name>
</gene>
<reference evidence="2 4" key="1">
    <citation type="journal article" date="2017" name="Nature">
        <title>The sunflower genome provides insights into oil metabolism, flowering and Asterid evolution.</title>
        <authorList>
            <person name="Badouin H."/>
            <person name="Gouzy J."/>
            <person name="Grassa C.J."/>
            <person name="Murat F."/>
            <person name="Staton S.E."/>
            <person name="Cottret L."/>
            <person name="Lelandais-Briere C."/>
            <person name="Owens G.L."/>
            <person name="Carrere S."/>
            <person name="Mayjonade B."/>
            <person name="Legrand L."/>
            <person name="Gill N."/>
            <person name="Kane N.C."/>
            <person name="Bowers J.E."/>
            <person name="Hubner S."/>
            <person name="Bellec A."/>
            <person name="Berard A."/>
            <person name="Berges H."/>
            <person name="Blanchet N."/>
            <person name="Boniface M.C."/>
            <person name="Brunel D."/>
            <person name="Catrice O."/>
            <person name="Chaidir N."/>
            <person name="Claudel C."/>
            <person name="Donnadieu C."/>
            <person name="Faraut T."/>
            <person name="Fievet G."/>
            <person name="Helmstetter N."/>
            <person name="King M."/>
            <person name="Knapp S.J."/>
            <person name="Lai Z."/>
            <person name="Le Paslier M.C."/>
            <person name="Lippi Y."/>
            <person name="Lorenzon L."/>
            <person name="Mandel J.R."/>
            <person name="Marage G."/>
            <person name="Marchand G."/>
            <person name="Marquand E."/>
            <person name="Bret-Mestries E."/>
            <person name="Morien E."/>
            <person name="Nambeesan S."/>
            <person name="Nguyen T."/>
            <person name="Pegot-Espagnet P."/>
            <person name="Pouilly N."/>
            <person name="Raftis F."/>
            <person name="Sallet E."/>
            <person name="Schiex T."/>
            <person name="Thomas J."/>
            <person name="Vandecasteele C."/>
            <person name="Vares D."/>
            <person name="Vear F."/>
            <person name="Vautrin S."/>
            <person name="Crespi M."/>
            <person name="Mangin B."/>
            <person name="Burke J.M."/>
            <person name="Salse J."/>
            <person name="Munos S."/>
            <person name="Vincourt P."/>
            <person name="Rieseberg L.H."/>
            <person name="Langlade N.B."/>
        </authorList>
    </citation>
    <scope>NUCLEOTIDE SEQUENCE [LARGE SCALE GENOMIC DNA]</scope>
    <source>
        <strain evidence="4">cv. SF193</strain>
        <tissue evidence="2">Leaves</tissue>
    </source>
</reference>
<accession>A0A251UU29</accession>
<evidence type="ECO:0000313" key="2">
    <source>
        <dbReference type="EMBL" id="KAF5806745.1"/>
    </source>
</evidence>
<feature type="transmembrane region" description="Helical" evidence="1">
    <location>
        <begin position="21"/>
        <end position="40"/>
    </location>
</feature>
<keyword evidence="1" id="KW-0812">Transmembrane</keyword>
<evidence type="ECO:0000313" key="3">
    <source>
        <dbReference type="EMBL" id="OTG25831.1"/>
    </source>
</evidence>
<name>A0A251UU29_HELAN</name>
<organism evidence="3 4">
    <name type="scientific">Helianthus annuus</name>
    <name type="common">Common sunflower</name>
    <dbReference type="NCBI Taxonomy" id="4232"/>
    <lineage>
        <taxon>Eukaryota</taxon>
        <taxon>Viridiplantae</taxon>
        <taxon>Streptophyta</taxon>
        <taxon>Embryophyta</taxon>
        <taxon>Tracheophyta</taxon>
        <taxon>Spermatophyta</taxon>
        <taxon>Magnoliopsida</taxon>
        <taxon>eudicotyledons</taxon>
        <taxon>Gunneridae</taxon>
        <taxon>Pentapetalae</taxon>
        <taxon>asterids</taxon>
        <taxon>campanulids</taxon>
        <taxon>Asterales</taxon>
        <taxon>Asteraceae</taxon>
        <taxon>Asteroideae</taxon>
        <taxon>Heliantheae alliance</taxon>
        <taxon>Heliantheae</taxon>
        <taxon>Helianthus</taxon>
    </lineage>
</organism>
<keyword evidence="4" id="KW-1185">Reference proteome</keyword>
<reference evidence="3" key="2">
    <citation type="submission" date="2017-02" db="EMBL/GenBank/DDBJ databases">
        <title>Sunflower complete genome.</title>
        <authorList>
            <person name="Langlade N."/>
            <person name="Munos S."/>
        </authorList>
    </citation>
    <scope>NUCLEOTIDE SEQUENCE [LARGE SCALE GENOMIC DNA]</scope>
    <source>
        <tissue evidence="3">Leaves</tissue>
    </source>
</reference>
<reference evidence="2" key="3">
    <citation type="submission" date="2020-06" db="EMBL/GenBank/DDBJ databases">
        <title>Helianthus annuus Genome sequencing and assembly Release 2.</title>
        <authorList>
            <person name="Gouzy J."/>
            <person name="Langlade N."/>
            <person name="Munos S."/>
        </authorList>
    </citation>
    <scope>NUCLEOTIDE SEQUENCE</scope>
    <source>
        <tissue evidence="2">Leaves</tissue>
    </source>
</reference>
<keyword evidence="1" id="KW-1133">Transmembrane helix</keyword>
<sequence>MRVIRVLNRRNHGSERLNIIFIIDVHLHHLSYIFILWYLIVYHRCSSLHSYASAP</sequence>
<dbReference type="EMBL" id="CM007894">
    <property type="protein sequence ID" value="OTG25831.1"/>
    <property type="molecule type" value="Genomic_DNA"/>
</dbReference>
<dbReference type="InParanoid" id="A0A251UU29"/>
<dbReference type="Gramene" id="mRNA:HanXRQr2_Chr05g0225191">
    <property type="protein sequence ID" value="CDS:HanXRQr2_Chr05g0225191.1"/>
    <property type="gene ID" value="HanXRQr2_Chr05g0225191"/>
</dbReference>
<dbReference type="AlphaFoldDB" id="A0A251UU29"/>
<keyword evidence="1" id="KW-0472">Membrane</keyword>
<protein>
    <submittedName>
        <fullName evidence="3">Uncharacterized protein</fullName>
    </submittedName>
</protein>
<dbReference type="EMBL" id="MNCJ02000320">
    <property type="protein sequence ID" value="KAF5806745.1"/>
    <property type="molecule type" value="Genomic_DNA"/>
</dbReference>
<evidence type="ECO:0000313" key="4">
    <source>
        <dbReference type="Proteomes" id="UP000215914"/>
    </source>
</evidence>
<evidence type="ECO:0000256" key="1">
    <source>
        <dbReference type="SAM" id="Phobius"/>
    </source>
</evidence>
<dbReference type="Proteomes" id="UP000215914">
    <property type="component" value="Chromosome 5"/>
</dbReference>
<proteinExistence type="predicted"/>